<reference evidence="2" key="1">
    <citation type="submission" date="2007-06" db="EMBL/GenBank/DDBJ databases">
        <title>Complete sequence of Methanococcus aeolicus Nankai-3.</title>
        <authorList>
            <consortium name="US DOE Joint Genome Institute"/>
            <person name="Copeland A."/>
            <person name="Lucas S."/>
            <person name="Lapidus A."/>
            <person name="Barry K."/>
            <person name="Glavina del Rio T."/>
            <person name="Dalin E."/>
            <person name="Tice H."/>
            <person name="Pitluck S."/>
            <person name="Chain P."/>
            <person name="Malfatti S."/>
            <person name="Shin M."/>
            <person name="Vergez L."/>
            <person name="Schmutz J."/>
            <person name="Larimer F."/>
            <person name="Land M."/>
            <person name="Hauser L."/>
            <person name="Kyrpides N."/>
            <person name="Lykidis A."/>
            <person name="Sieprawska-Lupa M."/>
            <person name="Whitman W.B."/>
            <person name="Richardson P."/>
        </authorList>
    </citation>
    <scope>NUCLEOTIDE SEQUENCE [LARGE SCALE GENOMIC DNA]</scope>
    <source>
        <strain evidence="2">Nankai-3</strain>
    </source>
</reference>
<dbReference type="EMBL" id="CP000743">
    <property type="protein sequence ID" value="ABR56026.1"/>
    <property type="molecule type" value="Genomic_DNA"/>
</dbReference>
<dbReference type="InterPro" id="IPR022620">
    <property type="entry name" value="DUF2666"/>
</dbReference>
<evidence type="ECO:0000313" key="3">
    <source>
        <dbReference type="Proteomes" id="UP000001106"/>
    </source>
</evidence>
<dbReference type="AlphaFoldDB" id="A6UU54"/>
<name>A6UU54_META3</name>
<evidence type="ECO:0000313" key="2">
    <source>
        <dbReference type="EMBL" id="ABR56026.1"/>
    </source>
</evidence>
<dbReference type="RefSeq" id="WP_011973158.1">
    <property type="nucleotide sequence ID" value="NC_009635.1"/>
</dbReference>
<dbReference type="STRING" id="419665.Maeo_0440"/>
<organism evidence="2 3">
    <name type="scientific">Methanococcus aeolicus (strain ATCC BAA-1280 / DSM 17508 / OCM 812 / Nankai-3)</name>
    <dbReference type="NCBI Taxonomy" id="419665"/>
    <lineage>
        <taxon>Archaea</taxon>
        <taxon>Methanobacteriati</taxon>
        <taxon>Methanobacteriota</taxon>
        <taxon>Methanomada group</taxon>
        <taxon>Methanococci</taxon>
        <taxon>Methanococcales</taxon>
        <taxon>Methanococcaceae</taxon>
        <taxon>Methanococcus</taxon>
    </lineage>
</organism>
<proteinExistence type="predicted"/>
<gene>
    <name evidence="2" type="ordered locus">Maeo_0440</name>
</gene>
<dbReference type="eggNOG" id="arCOG03415">
    <property type="taxonomic scope" value="Archaea"/>
</dbReference>
<accession>A6UU54</accession>
<feature type="domain" description="DUF2666" evidence="1">
    <location>
        <begin position="2"/>
        <end position="135"/>
    </location>
</feature>
<evidence type="ECO:0000259" key="1">
    <source>
        <dbReference type="Pfam" id="PF10869"/>
    </source>
</evidence>
<dbReference type="Proteomes" id="UP000001106">
    <property type="component" value="Chromosome"/>
</dbReference>
<sequence length="137" mass="15880">MEQSIQFRAKKGKWTVIKKINIDENTTDTEVARLLNSIDETVNKKVYEFLPFDLDKIEEIANEIYEKKKGKVKEEDITNALLKLKSPATTRKLNAITKSKEGKAIVKIILNNIVLERLGIKTRLETKLIDKYMEKNE</sequence>
<dbReference type="HOGENOM" id="CLU_1860681_0_0_2"/>
<dbReference type="OrthoDB" id="86044at2157"/>
<protein>
    <recommendedName>
        <fullName evidence="1">DUF2666 domain-containing protein</fullName>
    </recommendedName>
</protein>
<keyword evidence="3" id="KW-1185">Reference proteome</keyword>
<dbReference type="Pfam" id="PF10869">
    <property type="entry name" value="DUF2666"/>
    <property type="match status" value="1"/>
</dbReference>
<dbReference type="GeneID" id="5326751"/>
<dbReference type="KEGG" id="mae:Maeo_0440"/>